<evidence type="ECO:0000259" key="11">
    <source>
        <dbReference type="PROSITE" id="PS51194"/>
    </source>
</evidence>
<evidence type="ECO:0000259" key="9">
    <source>
        <dbReference type="PROSITE" id="PS50103"/>
    </source>
</evidence>
<evidence type="ECO:0000256" key="5">
    <source>
        <dbReference type="ARBA" id="ARBA00022806"/>
    </source>
</evidence>
<dbReference type="Proteomes" id="UP001515500">
    <property type="component" value="Unplaced"/>
</dbReference>
<protein>
    <submittedName>
        <fullName evidence="13">LOW QUALITY PROTEIN: zinc finger CCCH domain-containing protein 4</fullName>
    </submittedName>
</protein>
<evidence type="ECO:0000256" key="7">
    <source>
        <dbReference type="ARBA" id="ARBA00022840"/>
    </source>
</evidence>
<evidence type="ECO:0000256" key="4">
    <source>
        <dbReference type="ARBA" id="ARBA00022801"/>
    </source>
</evidence>
<dbReference type="GO" id="GO:0008270">
    <property type="term" value="F:zinc ion binding"/>
    <property type="evidence" value="ECO:0007669"/>
    <property type="project" value="UniProtKB-KW"/>
</dbReference>
<dbReference type="Pfam" id="PF00271">
    <property type="entry name" value="Helicase_C"/>
    <property type="match status" value="1"/>
</dbReference>
<dbReference type="GO" id="GO:0004386">
    <property type="term" value="F:helicase activity"/>
    <property type="evidence" value="ECO:0007669"/>
    <property type="project" value="UniProtKB-KW"/>
</dbReference>
<gene>
    <name evidence="13" type="primary">LOC120257173</name>
</gene>
<dbReference type="InterPro" id="IPR014001">
    <property type="entry name" value="Helicase_ATP-bd"/>
</dbReference>
<reference evidence="13" key="1">
    <citation type="submission" date="2025-08" db="UniProtKB">
        <authorList>
            <consortium name="RefSeq"/>
        </authorList>
    </citation>
    <scope>IDENTIFICATION</scope>
</reference>
<feature type="domain" description="C3H1-type" evidence="9">
    <location>
        <begin position="719"/>
        <end position="746"/>
    </location>
</feature>
<dbReference type="PANTHER" id="PTHR18934">
    <property type="entry name" value="ATP-DEPENDENT RNA HELICASE"/>
    <property type="match status" value="1"/>
</dbReference>
<evidence type="ECO:0000256" key="8">
    <source>
        <dbReference type="PROSITE-ProRule" id="PRU00723"/>
    </source>
</evidence>
<keyword evidence="7" id="KW-0067">ATP-binding</keyword>
<dbReference type="InterPro" id="IPR000571">
    <property type="entry name" value="Znf_CCCH"/>
</dbReference>
<dbReference type="PANTHER" id="PTHR18934:SF221">
    <property type="entry name" value="ATP-DEPENDENT RNA HELICASE DHX34-RELATED"/>
    <property type="match status" value="1"/>
</dbReference>
<proteinExistence type="predicted"/>
<accession>A0AB40B083</accession>
<name>A0AB40B083_DIOCR</name>
<keyword evidence="12" id="KW-1185">Reference proteome</keyword>
<dbReference type="Gene3D" id="3.40.50.300">
    <property type="entry name" value="P-loop containing nucleotide triphosphate hydrolases"/>
    <property type="match status" value="2"/>
</dbReference>
<dbReference type="Gene3D" id="4.10.1000.10">
    <property type="entry name" value="Zinc finger, CCCH-type"/>
    <property type="match status" value="1"/>
</dbReference>
<dbReference type="SMART" id="SM00490">
    <property type="entry name" value="HELICc"/>
    <property type="match status" value="1"/>
</dbReference>
<evidence type="ECO:0000256" key="6">
    <source>
        <dbReference type="ARBA" id="ARBA00022833"/>
    </source>
</evidence>
<dbReference type="SUPFAM" id="SSF90229">
    <property type="entry name" value="CCCH zinc finger"/>
    <property type="match status" value="1"/>
</dbReference>
<keyword evidence="5" id="KW-0347">Helicase</keyword>
<evidence type="ECO:0000256" key="1">
    <source>
        <dbReference type="ARBA" id="ARBA00022723"/>
    </source>
</evidence>
<evidence type="ECO:0000259" key="10">
    <source>
        <dbReference type="PROSITE" id="PS51192"/>
    </source>
</evidence>
<evidence type="ECO:0000313" key="13">
    <source>
        <dbReference type="RefSeq" id="XP_039120686.1"/>
    </source>
</evidence>
<dbReference type="PROSITE" id="PS51194">
    <property type="entry name" value="HELICASE_CTER"/>
    <property type="match status" value="1"/>
</dbReference>
<feature type="zinc finger region" description="C3H1-type" evidence="8">
    <location>
        <begin position="747"/>
        <end position="774"/>
    </location>
</feature>
<keyword evidence="3 8" id="KW-0863">Zinc-finger</keyword>
<evidence type="ECO:0000256" key="2">
    <source>
        <dbReference type="ARBA" id="ARBA00022741"/>
    </source>
</evidence>
<feature type="domain" description="C3H1-type" evidence="9">
    <location>
        <begin position="747"/>
        <end position="774"/>
    </location>
</feature>
<dbReference type="InterPro" id="IPR036855">
    <property type="entry name" value="Znf_CCCH_sf"/>
</dbReference>
<dbReference type="CDD" id="cd17917">
    <property type="entry name" value="DEXHc_RHA-like"/>
    <property type="match status" value="1"/>
</dbReference>
<sequence>MAGEGSASADPPFGLPHPLPVMAMRGKILEKIQENRVTLIVGDTGCGKSSQVPQFLLEEDIVPILCTQPRRLAVVAIARMVAKARNCEVGGEVGYHIGHSNVSDITSSRSRLVFKTAGVLLEQIRDKGPAALKYKVIILDEVHERSVESDLVLASIKQFLLKKSDFRLVLMSATADIARYRDYFKELGRGERVEVIAIPAAPKQNIFQRRVLYLEQVPLLLGVSSNTLMERYCSGSGPSSANADLKPEVHSLIHQLVLDIHANEPDIEKSILIFLPTYYALEQQWILLKPLCTLFKIHILHRSIDTDQALLAMKICKSHRKVILATNIAESSVTIPEVAFVIDSCRSLQVFWDPIRKSEAAELVWVSKSQAEQRKGRTGRTCDGLIYRLVTGKFYNNLSDHEFPAILRLSLRQQVLMMCCAGSKAINDPKALLQKVLDPPNPELVQDALDLLVQVHALEGPSHRGRYEPTYYGRLLDSLPLPFESSVLTLMFGEIGLLREGILIGILMDIQPLPIFQPFGQQVLCAQYLDNYFDGIGGVLQLGKKEAAFIGNLCAFQFWQRIFKDKQRMECLKYIGVVDGAQTSLALNPILEEEWCYLHNLVPTSLHNINDIYEDIVHVIHRYRPKFIGANRLPSYLEPSEYVHLCNIKGNLEEDDDHHLHHPITERSCISTPFVTSTDFQSTVIAERLKNFIKEMRLQYSKGVPQIDGEPAVNFMSHILSPELCRFYINGLCNKGNQCAFSHSLEARRPICKFFLTLQGCRYGSSCLYSHESGPRISSIPSRICWQEHEIPSADSFLQLLPVADDSLILIMNDKHLLFSSSFSSYYAPSGIIVTTPHPYDSDLDDLPSDVMVLWDVTDFCHSIIETKEKIPIPWKNVKTVLWFPELEDDEGKTLFSLLQSFFEFLAVRILIDSLCDVRVILTMNNIRFSLLKVEKLARECFFFLTQSFPFDASTFGDIPDTISAVRPMQLSMPITYVFELRPPPEARSRGYTAALRQIVCSKY</sequence>
<keyword evidence="1 8" id="KW-0479">Metal-binding</keyword>
<dbReference type="SMART" id="SM00487">
    <property type="entry name" value="DEXDc"/>
    <property type="match status" value="1"/>
</dbReference>
<keyword evidence="6 8" id="KW-0862">Zinc</keyword>
<dbReference type="GO" id="GO:0003723">
    <property type="term" value="F:RNA binding"/>
    <property type="evidence" value="ECO:0007669"/>
    <property type="project" value="TreeGrafter"/>
</dbReference>
<evidence type="ECO:0000256" key="3">
    <source>
        <dbReference type="ARBA" id="ARBA00022771"/>
    </source>
</evidence>
<dbReference type="PROSITE" id="PS50103">
    <property type="entry name" value="ZF_C3H1"/>
    <property type="match status" value="2"/>
</dbReference>
<dbReference type="GeneID" id="120257173"/>
<organism evidence="12 13">
    <name type="scientific">Dioscorea cayennensis subsp. rotundata</name>
    <name type="common">White Guinea yam</name>
    <name type="synonym">Dioscorea rotundata</name>
    <dbReference type="NCBI Taxonomy" id="55577"/>
    <lineage>
        <taxon>Eukaryota</taxon>
        <taxon>Viridiplantae</taxon>
        <taxon>Streptophyta</taxon>
        <taxon>Embryophyta</taxon>
        <taxon>Tracheophyta</taxon>
        <taxon>Spermatophyta</taxon>
        <taxon>Magnoliopsida</taxon>
        <taxon>Liliopsida</taxon>
        <taxon>Dioscoreales</taxon>
        <taxon>Dioscoreaceae</taxon>
        <taxon>Dioscorea</taxon>
    </lineage>
</organism>
<feature type="domain" description="Helicase ATP-binding" evidence="10">
    <location>
        <begin position="29"/>
        <end position="193"/>
    </location>
</feature>
<dbReference type="InterPro" id="IPR011545">
    <property type="entry name" value="DEAD/DEAH_box_helicase_dom"/>
</dbReference>
<feature type="domain" description="Helicase C-terminal" evidence="11">
    <location>
        <begin position="252"/>
        <end position="457"/>
    </location>
</feature>
<keyword evidence="2" id="KW-0547">Nucleotide-binding</keyword>
<dbReference type="InterPro" id="IPR027417">
    <property type="entry name" value="P-loop_NTPase"/>
</dbReference>
<dbReference type="CDD" id="cd18791">
    <property type="entry name" value="SF2_C_RHA"/>
    <property type="match status" value="1"/>
</dbReference>
<feature type="zinc finger region" description="C3H1-type" evidence="8">
    <location>
        <begin position="719"/>
        <end position="746"/>
    </location>
</feature>
<dbReference type="GO" id="GO:0005524">
    <property type="term" value="F:ATP binding"/>
    <property type="evidence" value="ECO:0007669"/>
    <property type="project" value="UniProtKB-KW"/>
</dbReference>
<dbReference type="AlphaFoldDB" id="A0AB40B083"/>
<keyword evidence="4" id="KW-0378">Hydrolase</keyword>
<evidence type="ECO:0000313" key="12">
    <source>
        <dbReference type="Proteomes" id="UP001515500"/>
    </source>
</evidence>
<dbReference type="SMART" id="SM00356">
    <property type="entry name" value="ZnF_C3H1"/>
    <property type="match status" value="2"/>
</dbReference>
<dbReference type="InterPro" id="IPR001650">
    <property type="entry name" value="Helicase_C-like"/>
</dbReference>
<dbReference type="SUPFAM" id="SSF52540">
    <property type="entry name" value="P-loop containing nucleoside triphosphate hydrolases"/>
    <property type="match status" value="1"/>
</dbReference>
<dbReference type="GO" id="GO:0016787">
    <property type="term" value="F:hydrolase activity"/>
    <property type="evidence" value="ECO:0007669"/>
    <property type="project" value="UniProtKB-KW"/>
</dbReference>
<dbReference type="Pfam" id="PF00270">
    <property type="entry name" value="DEAD"/>
    <property type="match status" value="1"/>
</dbReference>
<dbReference type="RefSeq" id="XP_039120686.1">
    <property type="nucleotide sequence ID" value="XM_039264752.1"/>
</dbReference>
<dbReference type="PROSITE" id="PS51192">
    <property type="entry name" value="HELICASE_ATP_BIND_1"/>
    <property type="match status" value="1"/>
</dbReference>